<dbReference type="SUPFAM" id="SSF81301">
    <property type="entry name" value="Nucleotidyltransferase"/>
    <property type="match status" value="1"/>
</dbReference>
<dbReference type="KEGG" id="dcb:C3Y92_12910"/>
<dbReference type="EMBL" id="CP026538">
    <property type="protein sequence ID" value="QAZ68077.1"/>
    <property type="molecule type" value="Genomic_DNA"/>
</dbReference>
<name>A0A4P6HLK9_9BACT</name>
<protein>
    <recommendedName>
        <fullName evidence="1">Polymerase beta nucleotidyltransferase domain-containing protein</fullName>
    </recommendedName>
</protein>
<dbReference type="OrthoDB" id="9808659at2"/>
<keyword evidence="3" id="KW-1185">Reference proteome</keyword>
<accession>A0A4P6HLK9</accession>
<dbReference type="Proteomes" id="UP000293296">
    <property type="component" value="Chromosome"/>
</dbReference>
<dbReference type="InterPro" id="IPR041633">
    <property type="entry name" value="Polbeta"/>
</dbReference>
<organism evidence="2 3">
    <name type="scientific">Solidesulfovibrio carbinolicus</name>
    <dbReference type="NCBI Taxonomy" id="296842"/>
    <lineage>
        <taxon>Bacteria</taxon>
        <taxon>Pseudomonadati</taxon>
        <taxon>Thermodesulfobacteriota</taxon>
        <taxon>Desulfovibrionia</taxon>
        <taxon>Desulfovibrionales</taxon>
        <taxon>Desulfovibrionaceae</taxon>
        <taxon>Solidesulfovibrio</taxon>
    </lineage>
</organism>
<proteinExistence type="predicted"/>
<dbReference type="Gene3D" id="3.30.460.10">
    <property type="entry name" value="Beta Polymerase, domain 2"/>
    <property type="match status" value="1"/>
</dbReference>
<evidence type="ECO:0000259" key="1">
    <source>
        <dbReference type="Pfam" id="PF18765"/>
    </source>
</evidence>
<sequence>MIDLAPDQLATVRAILAAHLPEAAVFAFGSRARGTTRPHSDLDLAVAADAPLPLDRLEALRDAFAASNLPMQVDVVDYRAVSAAFRRIIDATKVPLAG</sequence>
<feature type="domain" description="Polymerase beta nucleotidyltransferase" evidence="1">
    <location>
        <begin position="23"/>
        <end position="89"/>
    </location>
</feature>
<evidence type="ECO:0000313" key="3">
    <source>
        <dbReference type="Proteomes" id="UP000293296"/>
    </source>
</evidence>
<evidence type="ECO:0000313" key="2">
    <source>
        <dbReference type="EMBL" id="QAZ68077.1"/>
    </source>
</evidence>
<gene>
    <name evidence="2" type="ORF">C3Y92_12910</name>
</gene>
<dbReference type="CDD" id="cd05403">
    <property type="entry name" value="NT_KNTase_like"/>
    <property type="match status" value="1"/>
</dbReference>
<reference evidence="2 3" key="1">
    <citation type="submission" date="2018-02" db="EMBL/GenBank/DDBJ databases">
        <title>Genome sequence of Desulfovibrio carbinolicus DSM 3852.</title>
        <authorList>
            <person name="Wilbanks E."/>
            <person name="Skennerton C.T."/>
            <person name="Orphan V.J."/>
        </authorList>
    </citation>
    <scope>NUCLEOTIDE SEQUENCE [LARGE SCALE GENOMIC DNA]</scope>
    <source>
        <strain evidence="2 3">DSM 3852</strain>
    </source>
</reference>
<dbReference type="RefSeq" id="WP_129353230.1">
    <property type="nucleotide sequence ID" value="NZ_CP026538.1"/>
</dbReference>
<dbReference type="Pfam" id="PF18765">
    <property type="entry name" value="Polbeta"/>
    <property type="match status" value="1"/>
</dbReference>
<dbReference type="AlphaFoldDB" id="A0A4P6HLK9"/>
<dbReference type="InterPro" id="IPR043519">
    <property type="entry name" value="NT_sf"/>
</dbReference>